<feature type="region of interest" description="Disordered" evidence="1">
    <location>
        <begin position="351"/>
        <end position="385"/>
    </location>
</feature>
<organism evidence="2 3">
    <name type="scientific">Lophiotrema nucula</name>
    <dbReference type="NCBI Taxonomy" id="690887"/>
    <lineage>
        <taxon>Eukaryota</taxon>
        <taxon>Fungi</taxon>
        <taxon>Dikarya</taxon>
        <taxon>Ascomycota</taxon>
        <taxon>Pezizomycotina</taxon>
        <taxon>Dothideomycetes</taxon>
        <taxon>Pleosporomycetidae</taxon>
        <taxon>Pleosporales</taxon>
        <taxon>Lophiotremataceae</taxon>
        <taxon>Lophiotrema</taxon>
    </lineage>
</organism>
<proteinExistence type="predicted"/>
<name>A0A6A5YGY8_9PLEO</name>
<protein>
    <submittedName>
        <fullName evidence="2">Uncharacterized protein</fullName>
    </submittedName>
</protein>
<keyword evidence="3" id="KW-1185">Reference proteome</keyword>
<accession>A0A6A5YGY8</accession>
<gene>
    <name evidence="2" type="ORF">BDV96DRAFT_654940</name>
</gene>
<evidence type="ECO:0000313" key="3">
    <source>
        <dbReference type="Proteomes" id="UP000799770"/>
    </source>
</evidence>
<reference evidence="2" key="1">
    <citation type="journal article" date="2020" name="Stud. Mycol.">
        <title>101 Dothideomycetes genomes: a test case for predicting lifestyles and emergence of pathogens.</title>
        <authorList>
            <person name="Haridas S."/>
            <person name="Albert R."/>
            <person name="Binder M."/>
            <person name="Bloem J."/>
            <person name="Labutti K."/>
            <person name="Salamov A."/>
            <person name="Andreopoulos B."/>
            <person name="Baker S."/>
            <person name="Barry K."/>
            <person name="Bills G."/>
            <person name="Bluhm B."/>
            <person name="Cannon C."/>
            <person name="Castanera R."/>
            <person name="Culley D."/>
            <person name="Daum C."/>
            <person name="Ezra D."/>
            <person name="Gonzalez J."/>
            <person name="Henrissat B."/>
            <person name="Kuo A."/>
            <person name="Liang C."/>
            <person name="Lipzen A."/>
            <person name="Lutzoni F."/>
            <person name="Magnuson J."/>
            <person name="Mondo S."/>
            <person name="Nolan M."/>
            <person name="Ohm R."/>
            <person name="Pangilinan J."/>
            <person name="Park H.-J."/>
            <person name="Ramirez L."/>
            <person name="Alfaro M."/>
            <person name="Sun H."/>
            <person name="Tritt A."/>
            <person name="Yoshinaga Y."/>
            <person name="Zwiers L.-H."/>
            <person name="Turgeon B."/>
            <person name="Goodwin S."/>
            <person name="Spatafora J."/>
            <person name="Crous P."/>
            <person name="Grigoriev I."/>
        </authorList>
    </citation>
    <scope>NUCLEOTIDE SEQUENCE</scope>
    <source>
        <strain evidence="2">CBS 627.86</strain>
    </source>
</reference>
<dbReference type="OrthoDB" id="4776522at2759"/>
<sequence length="449" mass="49467">MRVGTIDIVASDLAEMIKQRIQAPKRVPRVPNCTHINMDRIYDPNQHCYICGRFPAIGFLYECRSEEASTMQARESISKSKLQSELKEIGLSGSVIAAAERGEYTALQLEKLKAQKLTMRLIISETIEGHQANSAFTKLSSLATGPTNTDGTSSSKEEEFPPRCTFKACHTCRPYYRDRIYLSFDTVFTSPPAPLTREDSEKLPTRNANVLKRIGLLPSPVSPDEASTPGMEPGLTDVSTSSDLRSSGASVLTFKTTQSDMDEISQIRRPRKRFYNLGSKDSGQIARELNGMGTLRYCLKTAIHGIFRPSRDSSSSGSNITLPLPRTGTLRNLAQGTREFDIGSLRRVRRQKERADLRNGTLAHSSFGERRRRPSDMDGDNDSTSDFSVYSCASEGSEVEVDGGVALTEEAVGTHTPDILRVPPPSLADVAAEDDEEMDIGLQSIMTQV</sequence>
<evidence type="ECO:0000256" key="1">
    <source>
        <dbReference type="SAM" id="MobiDB-lite"/>
    </source>
</evidence>
<dbReference type="Proteomes" id="UP000799770">
    <property type="component" value="Unassembled WGS sequence"/>
</dbReference>
<dbReference type="AlphaFoldDB" id="A0A6A5YGY8"/>
<dbReference type="EMBL" id="ML977365">
    <property type="protein sequence ID" value="KAF2106233.1"/>
    <property type="molecule type" value="Genomic_DNA"/>
</dbReference>
<feature type="region of interest" description="Disordered" evidence="1">
    <location>
        <begin position="217"/>
        <end position="244"/>
    </location>
</feature>
<evidence type="ECO:0000313" key="2">
    <source>
        <dbReference type="EMBL" id="KAF2106233.1"/>
    </source>
</evidence>